<dbReference type="InterPro" id="IPR052155">
    <property type="entry name" value="Biofilm_reg_signaling"/>
</dbReference>
<evidence type="ECO:0000313" key="6">
    <source>
        <dbReference type="Proteomes" id="UP001250214"/>
    </source>
</evidence>
<sequence>MGTLVGVGGQPLTAMVGVWPSTVAAAVACVSLLTAARSTRYPAREALGADGVTALALLGYAALAWTVGGVITGATGLVSAGSATSVALSFGDLFILAALPLFVAGFLRLAPLPRARRPLLRHITDSYVCAVAVFTVLWLVLFAPLYAAVGEGSSAMGFALLHPVADVLVLSLLAPLVLTSPPQTRRVVLAAIGAFGILAGANLIGAITSLVGEPVAGGLEQPVRVLGFAVLAALPWLVRQDPAGSLPRITGRGLYRFAPELAAIAASALATVALTLVVLRIGGVTPLLPLVVGSAVLVLLVRMAGLLDESATLAEMVRARERHFHELARTNGDVILVVDADGSVHYLSPGAAEAYGYREEELFGQTIGTIIHPEDLDSARTVVDEVRRGRQCSASVRARVRAADGTWRHTESTVSHYAQPGEYDRLLVTTRDISAQVALEDQVNHLTFHDGITGLPNRAYLEERTRQVLRQRGSAEPSAENEGDVAVIFLDLDGFTAVNDSAGHTSGDFLLTEAARRLRGSVGVTDTVGRWGGDEFAVLVEHGGAARYVVDLANRIVRDISTEAFPVAGGEVLLSASVGVAFAEPGVDAAELLRNADMAMARAKEWDGSRVEIYASHMHDRVVRRLELQTQLRQALAEGDFLLEYQPAVDLNTSKVTAVEALVRWQRDDEVWAPERFLGAAEESGLVVPLGEWVLTEACARVAEWRRLSWDIGLSVNLSVRQILSPRFVDTVSMALADSGLPAAALTMDVDEDVLLENPGEAVARLADLRALGVRLAIDDFGMGHASLAHLRRLQVDTLKIDASFVQDVDVDSTVQLLTQSIVSLGKNLGLRVVAEGIEEQGQLERLRDMGCTQGQGFLVARPMSAEGITALIEGEAAPER</sequence>
<dbReference type="InterPro" id="IPR035965">
    <property type="entry name" value="PAS-like_dom_sf"/>
</dbReference>
<keyword evidence="1" id="KW-0472">Membrane</keyword>
<dbReference type="InterPro" id="IPR035919">
    <property type="entry name" value="EAL_sf"/>
</dbReference>
<dbReference type="SUPFAM" id="SSF141868">
    <property type="entry name" value="EAL domain-like"/>
    <property type="match status" value="1"/>
</dbReference>
<evidence type="ECO:0000313" key="5">
    <source>
        <dbReference type="EMBL" id="MDS1272009.1"/>
    </source>
</evidence>
<protein>
    <submittedName>
        <fullName evidence="5">EAL domain-containing protein</fullName>
    </submittedName>
</protein>
<dbReference type="SMART" id="SM00091">
    <property type="entry name" value="PAS"/>
    <property type="match status" value="1"/>
</dbReference>
<dbReference type="PANTHER" id="PTHR44757:SF2">
    <property type="entry name" value="BIOFILM ARCHITECTURE MAINTENANCE PROTEIN MBAA"/>
    <property type="match status" value="1"/>
</dbReference>
<evidence type="ECO:0000259" key="4">
    <source>
        <dbReference type="PROSITE" id="PS50887"/>
    </source>
</evidence>
<dbReference type="Proteomes" id="UP001250214">
    <property type="component" value="Unassembled WGS sequence"/>
</dbReference>
<keyword evidence="1" id="KW-0812">Transmembrane</keyword>
<dbReference type="InterPro" id="IPR029787">
    <property type="entry name" value="Nucleotide_cyclase"/>
</dbReference>
<dbReference type="PROSITE" id="PS50883">
    <property type="entry name" value="EAL"/>
    <property type="match status" value="1"/>
</dbReference>
<evidence type="ECO:0000256" key="1">
    <source>
        <dbReference type="SAM" id="Phobius"/>
    </source>
</evidence>
<feature type="transmembrane region" description="Helical" evidence="1">
    <location>
        <begin position="47"/>
        <end position="67"/>
    </location>
</feature>
<comment type="caution">
    <text evidence="5">The sequence shown here is derived from an EMBL/GenBank/DDBJ whole genome shotgun (WGS) entry which is preliminary data.</text>
</comment>
<feature type="domain" description="GGDEF" evidence="4">
    <location>
        <begin position="483"/>
        <end position="616"/>
    </location>
</feature>
<dbReference type="InterPro" id="IPR013655">
    <property type="entry name" value="PAS_fold_3"/>
</dbReference>
<gene>
    <name evidence="5" type="ORF">RIF23_17100</name>
</gene>
<dbReference type="PROSITE" id="PS50112">
    <property type="entry name" value="PAS"/>
    <property type="match status" value="1"/>
</dbReference>
<organism evidence="5 6">
    <name type="scientific">Lipingzhangella rawalii</name>
    <dbReference type="NCBI Taxonomy" id="2055835"/>
    <lineage>
        <taxon>Bacteria</taxon>
        <taxon>Bacillati</taxon>
        <taxon>Actinomycetota</taxon>
        <taxon>Actinomycetes</taxon>
        <taxon>Streptosporangiales</taxon>
        <taxon>Nocardiopsidaceae</taxon>
        <taxon>Lipingzhangella</taxon>
    </lineage>
</organism>
<keyword evidence="1" id="KW-1133">Transmembrane helix</keyword>
<dbReference type="CDD" id="cd01948">
    <property type="entry name" value="EAL"/>
    <property type="match status" value="1"/>
</dbReference>
<proteinExistence type="predicted"/>
<name>A0ABU2H9L3_9ACTN</name>
<dbReference type="InterPro" id="IPR000014">
    <property type="entry name" value="PAS"/>
</dbReference>
<reference evidence="6" key="1">
    <citation type="submission" date="2023-07" db="EMBL/GenBank/DDBJ databases">
        <title>Novel species in the genus Lipingzhangella isolated from Sambhar Salt Lake.</title>
        <authorList>
            <person name="Jiya N."/>
            <person name="Kajale S."/>
            <person name="Sharma A."/>
        </authorList>
    </citation>
    <scope>NUCLEOTIDE SEQUENCE [LARGE SCALE GENOMIC DNA]</scope>
    <source>
        <strain evidence="6">LS1_29</strain>
    </source>
</reference>
<dbReference type="NCBIfam" id="TIGR00254">
    <property type="entry name" value="GGDEF"/>
    <property type="match status" value="1"/>
</dbReference>
<dbReference type="PANTHER" id="PTHR44757">
    <property type="entry name" value="DIGUANYLATE CYCLASE DGCP"/>
    <property type="match status" value="1"/>
</dbReference>
<dbReference type="RefSeq" id="WP_310913646.1">
    <property type="nucleotide sequence ID" value="NZ_JAVLVT010000009.1"/>
</dbReference>
<feature type="transmembrane region" description="Helical" evidence="1">
    <location>
        <begin position="155"/>
        <end position="178"/>
    </location>
</feature>
<evidence type="ECO:0000259" key="2">
    <source>
        <dbReference type="PROSITE" id="PS50112"/>
    </source>
</evidence>
<feature type="domain" description="EAL" evidence="3">
    <location>
        <begin position="625"/>
        <end position="877"/>
    </location>
</feature>
<dbReference type="SUPFAM" id="SSF55073">
    <property type="entry name" value="Nucleotide cyclase"/>
    <property type="match status" value="1"/>
</dbReference>
<dbReference type="InterPro" id="IPR001633">
    <property type="entry name" value="EAL_dom"/>
</dbReference>
<dbReference type="Pfam" id="PF00563">
    <property type="entry name" value="EAL"/>
    <property type="match status" value="1"/>
</dbReference>
<feature type="transmembrane region" description="Helical" evidence="1">
    <location>
        <begin position="87"/>
        <end position="107"/>
    </location>
</feature>
<dbReference type="CDD" id="cd00130">
    <property type="entry name" value="PAS"/>
    <property type="match status" value="1"/>
</dbReference>
<feature type="transmembrane region" description="Helical" evidence="1">
    <location>
        <begin position="187"/>
        <end position="211"/>
    </location>
</feature>
<accession>A0ABU2H9L3</accession>
<dbReference type="Gene3D" id="3.20.20.450">
    <property type="entry name" value="EAL domain"/>
    <property type="match status" value="1"/>
</dbReference>
<feature type="transmembrane region" description="Helical" evidence="1">
    <location>
        <begin position="261"/>
        <end position="281"/>
    </location>
</feature>
<dbReference type="InterPro" id="IPR000160">
    <property type="entry name" value="GGDEF_dom"/>
</dbReference>
<feature type="transmembrane region" description="Helical" evidence="1">
    <location>
        <begin position="12"/>
        <end position="35"/>
    </location>
</feature>
<dbReference type="Pfam" id="PF08447">
    <property type="entry name" value="PAS_3"/>
    <property type="match status" value="1"/>
</dbReference>
<dbReference type="PROSITE" id="PS50887">
    <property type="entry name" value="GGDEF"/>
    <property type="match status" value="1"/>
</dbReference>
<dbReference type="Gene3D" id="3.30.450.20">
    <property type="entry name" value="PAS domain"/>
    <property type="match status" value="1"/>
</dbReference>
<feature type="transmembrane region" description="Helical" evidence="1">
    <location>
        <begin position="287"/>
        <end position="307"/>
    </location>
</feature>
<dbReference type="CDD" id="cd01949">
    <property type="entry name" value="GGDEF"/>
    <property type="match status" value="1"/>
</dbReference>
<feature type="transmembrane region" description="Helical" evidence="1">
    <location>
        <begin position="127"/>
        <end position="149"/>
    </location>
</feature>
<dbReference type="SMART" id="SM00052">
    <property type="entry name" value="EAL"/>
    <property type="match status" value="1"/>
</dbReference>
<dbReference type="Pfam" id="PF00990">
    <property type="entry name" value="GGDEF"/>
    <property type="match status" value="1"/>
</dbReference>
<dbReference type="NCBIfam" id="TIGR00229">
    <property type="entry name" value="sensory_box"/>
    <property type="match status" value="1"/>
</dbReference>
<dbReference type="SMART" id="SM00267">
    <property type="entry name" value="GGDEF"/>
    <property type="match status" value="1"/>
</dbReference>
<evidence type="ECO:0000259" key="3">
    <source>
        <dbReference type="PROSITE" id="PS50883"/>
    </source>
</evidence>
<dbReference type="InterPro" id="IPR043128">
    <property type="entry name" value="Rev_trsase/Diguanyl_cyclase"/>
</dbReference>
<feature type="domain" description="PAS" evidence="2">
    <location>
        <begin position="320"/>
        <end position="390"/>
    </location>
</feature>
<keyword evidence="6" id="KW-1185">Reference proteome</keyword>
<dbReference type="EMBL" id="JAVLVT010000009">
    <property type="protein sequence ID" value="MDS1272009.1"/>
    <property type="molecule type" value="Genomic_DNA"/>
</dbReference>
<dbReference type="SUPFAM" id="SSF55785">
    <property type="entry name" value="PYP-like sensor domain (PAS domain)"/>
    <property type="match status" value="1"/>
</dbReference>
<dbReference type="Gene3D" id="3.30.70.270">
    <property type="match status" value="1"/>
</dbReference>